<dbReference type="AlphaFoldDB" id="A0A4R0I6L2"/>
<gene>
    <name evidence="1" type="ORF">E0H50_30030</name>
</gene>
<sequence>MEITWTAVVARRMRRHFLTEAAETPVDAVRAMCGAHAQIAAAGDVSVAVRVDGANRESVQGDEGLVKTFGPRGTVHLLPLDDLPMWTGALSALSALPGGGQHPEPIRMTPDELDQVVAAIGEALADADLTVDELTEEVVRRTGEWARTPTIPAFQGAWARWRQAVYLAAHAGVLCHGPMRGRLTTYSNPHRLRPFEPMPAEKALTELLHRYLYSYGPATPQQFARWLKATPTTVKPYFDDLPQVVLNGQTAWAAPGDDEFPDDRADGVRLLPYFDAYGVGSYPRELLFPGKAFERATARGQAGNYPLLLVDGVVAGVWHQKKTGRKLHVTVEALTPLNRRRRTLLDAEVDRLAAILGCAPSLTLGDVTVGPHA</sequence>
<dbReference type="OrthoDB" id="9148135at2"/>
<protein>
    <submittedName>
        <fullName evidence="1">Winged helix DNA-binding domain-containing protein</fullName>
    </submittedName>
</protein>
<keyword evidence="2" id="KW-1185">Reference proteome</keyword>
<name>A0A4R0I6L2_9ACTN</name>
<accession>A0A4R0I6L2</accession>
<dbReference type="InterPro" id="IPR009351">
    <property type="entry name" value="AlkZ-like"/>
</dbReference>
<dbReference type="EMBL" id="SJKA01000012">
    <property type="protein sequence ID" value="TCC28533.1"/>
    <property type="molecule type" value="Genomic_DNA"/>
</dbReference>
<evidence type="ECO:0000313" key="2">
    <source>
        <dbReference type="Proteomes" id="UP000292695"/>
    </source>
</evidence>
<dbReference type="RefSeq" id="WP_131293890.1">
    <property type="nucleotide sequence ID" value="NZ_SJKA01000012.1"/>
</dbReference>
<dbReference type="GO" id="GO:0003677">
    <property type="term" value="F:DNA binding"/>
    <property type="evidence" value="ECO:0007669"/>
    <property type="project" value="UniProtKB-KW"/>
</dbReference>
<dbReference type="PANTHER" id="PTHR38479">
    <property type="entry name" value="LMO0824 PROTEIN"/>
    <property type="match status" value="1"/>
</dbReference>
<proteinExistence type="predicted"/>
<evidence type="ECO:0000313" key="1">
    <source>
        <dbReference type="EMBL" id="TCC28533.1"/>
    </source>
</evidence>
<comment type="caution">
    <text evidence="1">The sequence shown here is derived from an EMBL/GenBank/DDBJ whole genome shotgun (WGS) entry which is preliminary data.</text>
</comment>
<keyword evidence="1" id="KW-0238">DNA-binding</keyword>
<dbReference type="Proteomes" id="UP000292695">
    <property type="component" value="Unassembled WGS sequence"/>
</dbReference>
<reference evidence="1 2" key="1">
    <citation type="submission" date="2019-02" db="EMBL/GenBank/DDBJ databases">
        <title>Kribbella capetownensis sp. nov. and Kribbella speibonae sp. nov., isolated from soil.</title>
        <authorList>
            <person name="Curtis S.M."/>
            <person name="Norton I."/>
            <person name="Everest G.J."/>
            <person name="Meyers P.R."/>
        </authorList>
    </citation>
    <scope>NUCLEOTIDE SEQUENCE [LARGE SCALE GENOMIC DNA]</scope>
    <source>
        <strain evidence="1 2">DSM 27082</strain>
    </source>
</reference>
<dbReference type="PANTHER" id="PTHR38479:SF2">
    <property type="entry name" value="WINGED HELIX DNA-BINDING DOMAIN-CONTAINING PROTEIN"/>
    <property type="match status" value="1"/>
</dbReference>
<dbReference type="Pfam" id="PF06224">
    <property type="entry name" value="AlkZ-like"/>
    <property type="match status" value="1"/>
</dbReference>
<organism evidence="1 2">
    <name type="scientific">Kribbella sindirgiensis</name>
    <dbReference type="NCBI Taxonomy" id="1124744"/>
    <lineage>
        <taxon>Bacteria</taxon>
        <taxon>Bacillati</taxon>
        <taxon>Actinomycetota</taxon>
        <taxon>Actinomycetes</taxon>
        <taxon>Propionibacteriales</taxon>
        <taxon>Kribbellaceae</taxon>
        <taxon>Kribbella</taxon>
    </lineage>
</organism>